<comment type="caution">
    <text evidence="12">The sequence shown here is derived from an EMBL/GenBank/DDBJ whole genome shotgun (WGS) entry which is preliminary data.</text>
</comment>
<sequence length="519" mass="57945">MIKRIKNGLTIKICILIAVLLAASSGITYAVIVGFLPTYYSKQLQKDIDSVSQEMIETIHSYETINEASYAIELFEAGSKVSVVILDEQGNRIWPAESTAVTEDVLDNGMAEQVYMSDMILTRENSAEQTTIAQEENAAYEEEVIGQADVVTEDVVQQADGIAEAGDNSAVKRYSVTVGGKTYTMIVSGGMQPVNQALEILYQILPYILGIAIVVSILFALGASLYLTFPIVRLSQLAQNMAALDFDSSYQGKRTDELGVLGESLNELSKNLSRALEELKSANEKLKSDIEMERKIEKKRIAFFSEVSHELKTPITILKGHLSGMLQGVGEYRDRNYYLQRSLETTEKMEDMVKELLTVSRIENNKFITQKTDIAEQLRLQIADMAELIENKKLELQVEIPEHLYVDVNPVMMDKVFSNLLLNAIRYTPEEKGNHIRVLLKPGTDTGTVYCQIENTGVFIPEEALVHLFEAFYRVEQSRNSQTGGSGLGLYIVKMILDQHGASYRMGNTCDGVRFSFSL</sequence>
<comment type="subcellular location">
    <subcellularLocation>
        <location evidence="2">Membrane</location>
    </subcellularLocation>
</comment>
<gene>
    <name evidence="12" type="ORF">DW222_15545</name>
</gene>
<dbReference type="PROSITE" id="PS50109">
    <property type="entry name" value="HIS_KIN"/>
    <property type="match status" value="1"/>
</dbReference>
<evidence type="ECO:0000313" key="12">
    <source>
        <dbReference type="EMBL" id="RHH15907.1"/>
    </source>
</evidence>
<dbReference type="InterPro" id="IPR003660">
    <property type="entry name" value="HAMP_dom"/>
</dbReference>
<dbReference type="SUPFAM" id="SSF47384">
    <property type="entry name" value="Homodimeric domain of signal transducing histidine kinase"/>
    <property type="match status" value="1"/>
</dbReference>
<dbReference type="GO" id="GO:0016036">
    <property type="term" value="P:cellular response to phosphate starvation"/>
    <property type="evidence" value="ECO:0007669"/>
    <property type="project" value="TreeGrafter"/>
</dbReference>
<dbReference type="FunFam" id="1.10.287.130:FF:000001">
    <property type="entry name" value="Two-component sensor histidine kinase"/>
    <property type="match status" value="1"/>
</dbReference>
<evidence type="ECO:0000256" key="2">
    <source>
        <dbReference type="ARBA" id="ARBA00004370"/>
    </source>
</evidence>
<reference evidence="12 13" key="1">
    <citation type="submission" date="2018-08" db="EMBL/GenBank/DDBJ databases">
        <title>A genome reference for cultivated species of the human gut microbiota.</title>
        <authorList>
            <person name="Zou Y."/>
            <person name="Xue W."/>
            <person name="Luo G."/>
        </authorList>
    </citation>
    <scope>NUCLEOTIDE SEQUENCE [LARGE SCALE GENOMIC DNA]</scope>
    <source>
        <strain evidence="12 13">AM18-2AC</strain>
    </source>
</reference>
<dbReference type="GO" id="GO:0004721">
    <property type="term" value="F:phosphoprotein phosphatase activity"/>
    <property type="evidence" value="ECO:0007669"/>
    <property type="project" value="TreeGrafter"/>
</dbReference>
<keyword evidence="8" id="KW-0175">Coiled coil</keyword>
<dbReference type="InterPro" id="IPR036097">
    <property type="entry name" value="HisK_dim/P_sf"/>
</dbReference>
<dbReference type="InterPro" id="IPR003661">
    <property type="entry name" value="HisK_dim/P_dom"/>
</dbReference>
<keyword evidence="9" id="KW-0812">Transmembrane</keyword>
<dbReference type="CDD" id="cd06225">
    <property type="entry name" value="HAMP"/>
    <property type="match status" value="1"/>
</dbReference>
<evidence type="ECO:0000256" key="5">
    <source>
        <dbReference type="ARBA" id="ARBA00022679"/>
    </source>
</evidence>
<keyword evidence="7" id="KW-0902">Two-component regulatory system</keyword>
<feature type="coiled-coil region" evidence="8">
    <location>
        <begin position="262"/>
        <end position="296"/>
    </location>
</feature>
<evidence type="ECO:0000256" key="7">
    <source>
        <dbReference type="ARBA" id="ARBA00023012"/>
    </source>
</evidence>
<dbReference type="Pfam" id="PF00672">
    <property type="entry name" value="HAMP"/>
    <property type="match status" value="1"/>
</dbReference>
<evidence type="ECO:0000259" key="11">
    <source>
        <dbReference type="PROSITE" id="PS50885"/>
    </source>
</evidence>
<dbReference type="InterPro" id="IPR036890">
    <property type="entry name" value="HATPase_C_sf"/>
</dbReference>
<dbReference type="Proteomes" id="UP000284024">
    <property type="component" value="Unassembled WGS sequence"/>
</dbReference>
<dbReference type="SUPFAM" id="SSF55874">
    <property type="entry name" value="ATPase domain of HSP90 chaperone/DNA topoisomerase II/histidine kinase"/>
    <property type="match status" value="1"/>
</dbReference>
<evidence type="ECO:0000256" key="4">
    <source>
        <dbReference type="ARBA" id="ARBA00022553"/>
    </source>
</evidence>
<dbReference type="PROSITE" id="PS50885">
    <property type="entry name" value="HAMP"/>
    <property type="match status" value="1"/>
</dbReference>
<dbReference type="SMART" id="SM00304">
    <property type="entry name" value="HAMP"/>
    <property type="match status" value="1"/>
</dbReference>
<dbReference type="EC" id="2.7.13.3" evidence="3"/>
<dbReference type="RefSeq" id="WP_118034581.1">
    <property type="nucleotide sequence ID" value="NZ_JAAILP010000037.1"/>
</dbReference>
<dbReference type="CDD" id="cd00082">
    <property type="entry name" value="HisKA"/>
    <property type="match status" value="1"/>
</dbReference>
<keyword evidence="5" id="KW-0808">Transferase</keyword>
<feature type="transmembrane region" description="Helical" evidence="9">
    <location>
        <begin position="204"/>
        <end position="229"/>
    </location>
</feature>
<dbReference type="InterPro" id="IPR005467">
    <property type="entry name" value="His_kinase_dom"/>
</dbReference>
<dbReference type="Pfam" id="PF00512">
    <property type="entry name" value="HisKA"/>
    <property type="match status" value="1"/>
</dbReference>
<dbReference type="SMART" id="SM00387">
    <property type="entry name" value="HATPase_c"/>
    <property type="match status" value="1"/>
</dbReference>
<dbReference type="GO" id="GO:0005886">
    <property type="term" value="C:plasma membrane"/>
    <property type="evidence" value="ECO:0007669"/>
    <property type="project" value="TreeGrafter"/>
</dbReference>
<proteinExistence type="predicted"/>
<feature type="domain" description="Histidine kinase" evidence="10">
    <location>
        <begin position="306"/>
        <end position="519"/>
    </location>
</feature>
<dbReference type="InterPro" id="IPR003594">
    <property type="entry name" value="HATPase_dom"/>
</dbReference>
<keyword evidence="4" id="KW-0597">Phosphoprotein</keyword>
<dbReference type="PANTHER" id="PTHR45453:SF3">
    <property type="entry name" value="HISTIDINE KINASE"/>
    <property type="match status" value="1"/>
</dbReference>
<dbReference type="Pfam" id="PF02518">
    <property type="entry name" value="HATPase_c"/>
    <property type="match status" value="1"/>
</dbReference>
<evidence type="ECO:0000256" key="8">
    <source>
        <dbReference type="SAM" id="Coils"/>
    </source>
</evidence>
<name>A0A414VYC1_9FIRM</name>
<dbReference type="Gene3D" id="6.10.340.10">
    <property type="match status" value="1"/>
</dbReference>
<accession>A0A414VYC1</accession>
<dbReference type="AlphaFoldDB" id="A0A414VYC1"/>
<keyword evidence="6 12" id="KW-0418">Kinase</keyword>
<dbReference type="PANTHER" id="PTHR45453">
    <property type="entry name" value="PHOSPHATE REGULON SENSOR PROTEIN PHOR"/>
    <property type="match status" value="1"/>
</dbReference>
<dbReference type="InterPro" id="IPR050351">
    <property type="entry name" value="BphY/WalK/GraS-like"/>
</dbReference>
<dbReference type="SMART" id="SM00388">
    <property type="entry name" value="HisKA"/>
    <property type="match status" value="1"/>
</dbReference>
<evidence type="ECO:0000259" key="10">
    <source>
        <dbReference type="PROSITE" id="PS50109"/>
    </source>
</evidence>
<protein>
    <recommendedName>
        <fullName evidence="3">histidine kinase</fullName>
        <ecNumber evidence="3">2.7.13.3</ecNumber>
    </recommendedName>
</protein>
<evidence type="ECO:0000256" key="3">
    <source>
        <dbReference type="ARBA" id="ARBA00012438"/>
    </source>
</evidence>
<feature type="domain" description="HAMP" evidence="11">
    <location>
        <begin position="225"/>
        <end position="277"/>
    </location>
</feature>
<keyword evidence="9" id="KW-0472">Membrane</keyword>
<dbReference type="EMBL" id="QRJH01000010">
    <property type="protein sequence ID" value="RHH15907.1"/>
    <property type="molecule type" value="Genomic_DNA"/>
</dbReference>
<evidence type="ECO:0000256" key="9">
    <source>
        <dbReference type="SAM" id="Phobius"/>
    </source>
</evidence>
<dbReference type="InterPro" id="IPR004358">
    <property type="entry name" value="Sig_transdc_His_kin-like_C"/>
</dbReference>
<evidence type="ECO:0000256" key="1">
    <source>
        <dbReference type="ARBA" id="ARBA00000085"/>
    </source>
</evidence>
<comment type="catalytic activity">
    <reaction evidence="1">
        <text>ATP + protein L-histidine = ADP + protein N-phospho-L-histidine.</text>
        <dbReference type="EC" id="2.7.13.3"/>
    </reaction>
</comment>
<organism evidence="12 13">
    <name type="scientific">Blautia obeum</name>
    <dbReference type="NCBI Taxonomy" id="40520"/>
    <lineage>
        <taxon>Bacteria</taxon>
        <taxon>Bacillati</taxon>
        <taxon>Bacillota</taxon>
        <taxon>Clostridia</taxon>
        <taxon>Lachnospirales</taxon>
        <taxon>Lachnospiraceae</taxon>
        <taxon>Blautia</taxon>
    </lineage>
</organism>
<dbReference type="SUPFAM" id="SSF158472">
    <property type="entry name" value="HAMP domain-like"/>
    <property type="match status" value="1"/>
</dbReference>
<dbReference type="Gene3D" id="3.30.565.10">
    <property type="entry name" value="Histidine kinase-like ATPase, C-terminal domain"/>
    <property type="match status" value="1"/>
</dbReference>
<evidence type="ECO:0000313" key="13">
    <source>
        <dbReference type="Proteomes" id="UP000284024"/>
    </source>
</evidence>
<dbReference type="Gene3D" id="1.10.287.130">
    <property type="match status" value="1"/>
</dbReference>
<keyword evidence="9" id="KW-1133">Transmembrane helix</keyword>
<evidence type="ECO:0000256" key="6">
    <source>
        <dbReference type="ARBA" id="ARBA00022777"/>
    </source>
</evidence>
<dbReference type="PRINTS" id="PR00344">
    <property type="entry name" value="BCTRLSENSOR"/>
</dbReference>
<dbReference type="GO" id="GO:0000155">
    <property type="term" value="F:phosphorelay sensor kinase activity"/>
    <property type="evidence" value="ECO:0007669"/>
    <property type="project" value="InterPro"/>
</dbReference>